<feature type="domain" description="Fatty acid desaturase" evidence="2">
    <location>
        <begin position="92"/>
        <end position="318"/>
    </location>
</feature>
<dbReference type="InterPro" id="IPR005804">
    <property type="entry name" value="FA_desaturase_dom"/>
</dbReference>
<dbReference type="GO" id="GO:0016020">
    <property type="term" value="C:membrane"/>
    <property type="evidence" value="ECO:0007669"/>
    <property type="project" value="TreeGrafter"/>
</dbReference>
<dbReference type="PANTHER" id="PTHR19353:SF19">
    <property type="entry name" value="DELTA(5) FATTY ACID DESATURASE C-RELATED"/>
    <property type="match status" value="1"/>
</dbReference>
<protein>
    <recommendedName>
        <fullName evidence="2">Fatty acid desaturase domain-containing protein</fullName>
    </recommendedName>
</protein>
<dbReference type="InterPro" id="IPR012171">
    <property type="entry name" value="Fatty_acid_desaturase"/>
</dbReference>
<dbReference type="PANTHER" id="PTHR19353">
    <property type="entry name" value="FATTY ACID DESATURASE 2"/>
    <property type="match status" value="1"/>
</dbReference>
<dbReference type="AlphaFoldDB" id="A0A7S4I848"/>
<keyword evidence="1" id="KW-1133">Transmembrane helix</keyword>
<accession>A0A7S4I848</accession>
<evidence type="ECO:0000256" key="1">
    <source>
        <dbReference type="SAM" id="Phobius"/>
    </source>
</evidence>
<feature type="transmembrane region" description="Helical" evidence="1">
    <location>
        <begin position="84"/>
        <end position="103"/>
    </location>
</feature>
<reference evidence="3" key="1">
    <citation type="submission" date="2021-01" db="EMBL/GenBank/DDBJ databases">
        <authorList>
            <person name="Corre E."/>
            <person name="Pelletier E."/>
            <person name="Niang G."/>
            <person name="Scheremetjew M."/>
            <person name="Finn R."/>
            <person name="Kale V."/>
            <person name="Holt S."/>
            <person name="Cochrane G."/>
            <person name="Meng A."/>
            <person name="Brown T."/>
            <person name="Cohen L."/>
        </authorList>
    </citation>
    <scope>NUCLEOTIDE SEQUENCE</scope>
    <source>
        <strain evidence="3">DIVA3 518/3/11/1/6</strain>
    </source>
</reference>
<evidence type="ECO:0000313" key="3">
    <source>
        <dbReference type="EMBL" id="CAE2221580.1"/>
    </source>
</evidence>
<feature type="transmembrane region" description="Helical" evidence="1">
    <location>
        <begin position="228"/>
        <end position="249"/>
    </location>
</feature>
<keyword evidence="1" id="KW-0472">Membrane</keyword>
<dbReference type="GO" id="GO:0008610">
    <property type="term" value="P:lipid biosynthetic process"/>
    <property type="evidence" value="ECO:0007669"/>
    <property type="project" value="UniProtKB-ARBA"/>
</dbReference>
<feature type="transmembrane region" description="Helical" evidence="1">
    <location>
        <begin position="52"/>
        <end position="77"/>
    </location>
</feature>
<proteinExistence type="predicted"/>
<dbReference type="GO" id="GO:0016717">
    <property type="term" value="F:oxidoreductase activity, acting on paired donors, with oxidation of a pair of donors resulting in the reduction of molecular oxygen to two molecules of water"/>
    <property type="evidence" value="ECO:0007669"/>
    <property type="project" value="TreeGrafter"/>
</dbReference>
<dbReference type="Pfam" id="PF00487">
    <property type="entry name" value="FA_desaturase"/>
    <property type="match status" value="1"/>
</dbReference>
<dbReference type="EMBL" id="HBKP01013170">
    <property type="protein sequence ID" value="CAE2221580.1"/>
    <property type="molecule type" value="Transcribed_RNA"/>
</dbReference>
<keyword evidence="1" id="KW-0812">Transmembrane</keyword>
<feature type="transmembrane region" description="Helical" evidence="1">
    <location>
        <begin position="123"/>
        <end position="141"/>
    </location>
</feature>
<evidence type="ECO:0000259" key="2">
    <source>
        <dbReference type="Pfam" id="PF00487"/>
    </source>
</evidence>
<name>A0A7S4I848_9EUKA</name>
<sequence>MGGNTTPSAGAVRYLQFVFGFLRSDEWIEYYRYYKKKEVDPLLSVSPTLRAILLQLPFIAVPTISLLLLECGLYALLIWAAENSYISTGVAVGLISVVMFMIFTPGHDAAHGSVSSSDIINGTVGRISFFLMGPIAVFGAWRTLHLRHHKFTNDPERDPDRYACNGPTWLLPLRWFTTISQYVVHWLSLVDEPGIISLPEKVDAVVNLSVHFAVPLICYDLGYFYQVYYYWLLPCVFCHTMLVFAFDFLPHFQHDTRPTENRYNTTSNIETYRVLQPLLSIILHYQNYHLSHHLYPSIPFYRYKGKWNARREELKAKNAKTLILKLPISKPRMYRKTA</sequence>
<organism evidence="3">
    <name type="scientific">Vannella robusta</name>
    <dbReference type="NCBI Taxonomy" id="1487602"/>
    <lineage>
        <taxon>Eukaryota</taxon>
        <taxon>Amoebozoa</taxon>
        <taxon>Discosea</taxon>
        <taxon>Flabellinia</taxon>
        <taxon>Vannellidae</taxon>
        <taxon>Vannella</taxon>
    </lineage>
</organism>
<gene>
    <name evidence="3" type="ORF">VSP0166_LOCUS9326</name>
</gene>